<reference evidence="3" key="2">
    <citation type="journal article" date="2024" name="Plant">
        <title>Genomic evolution and insights into agronomic trait innovations of Sesamum species.</title>
        <authorList>
            <person name="Miao H."/>
            <person name="Wang L."/>
            <person name="Qu L."/>
            <person name="Liu H."/>
            <person name="Sun Y."/>
            <person name="Le M."/>
            <person name="Wang Q."/>
            <person name="Wei S."/>
            <person name="Zheng Y."/>
            <person name="Lin W."/>
            <person name="Duan Y."/>
            <person name="Cao H."/>
            <person name="Xiong S."/>
            <person name="Wang X."/>
            <person name="Wei L."/>
            <person name="Li C."/>
            <person name="Ma Q."/>
            <person name="Ju M."/>
            <person name="Zhao R."/>
            <person name="Li G."/>
            <person name="Mu C."/>
            <person name="Tian Q."/>
            <person name="Mei H."/>
            <person name="Zhang T."/>
            <person name="Gao T."/>
            <person name="Zhang H."/>
        </authorList>
    </citation>
    <scope>NUCLEOTIDE SEQUENCE</scope>
    <source>
        <strain evidence="3">G02</strain>
    </source>
</reference>
<dbReference type="Pfam" id="PF00078">
    <property type="entry name" value="RVT_1"/>
    <property type="match status" value="1"/>
</dbReference>
<keyword evidence="1" id="KW-0812">Transmembrane</keyword>
<feature type="domain" description="Reverse transcriptase" evidence="2">
    <location>
        <begin position="1"/>
        <end position="188"/>
    </location>
</feature>
<sequence>MHLYRDEESVITSYYCKSYFQVDLQNAYDSVEWNFLTAVLKLFRFPSKFIGWILECVTIASYSISLNGVIAGFFSGARGLRQRALSRNLFALVIEVLNLLLKDSIANGSLFSYHWKCDELKLVMLCFADDLLLFCKVDVGSTSMFKEILELFLELSELTANPAKSQIIFSAAAVNAKESILQLFGFHEGRLPLKCLGLPLVAYRLSVAHCHPLISKVDQRIASWGALTLSSAARAQLLKLEMESLCIYWGTAFILPKGVIRTIESRFRSFLWKDGSGRGYAKVSWEQVCSSKEQGGLGLTNITAMNKALISRHLWMLIATHDRWAVGRGFGFGRTPGIKPGS</sequence>
<gene>
    <name evidence="3" type="ORF">Sradi_1583200</name>
</gene>
<dbReference type="EMBL" id="JACGWJ010000006">
    <property type="protein sequence ID" value="KAL0413815.1"/>
    <property type="molecule type" value="Genomic_DNA"/>
</dbReference>
<proteinExistence type="predicted"/>
<keyword evidence="1" id="KW-0472">Membrane</keyword>
<feature type="transmembrane region" description="Helical" evidence="1">
    <location>
        <begin position="49"/>
        <end position="74"/>
    </location>
</feature>
<comment type="caution">
    <text evidence="3">The sequence shown here is derived from an EMBL/GenBank/DDBJ whole genome shotgun (WGS) entry which is preliminary data.</text>
</comment>
<dbReference type="AlphaFoldDB" id="A0AAW2U975"/>
<evidence type="ECO:0000259" key="2">
    <source>
        <dbReference type="PROSITE" id="PS50878"/>
    </source>
</evidence>
<dbReference type="PANTHER" id="PTHR33116:SF76">
    <property type="entry name" value="DUF4283 DOMAIN-CONTAINING PROTEIN"/>
    <property type="match status" value="1"/>
</dbReference>
<dbReference type="InterPro" id="IPR000477">
    <property type="entry name" value="RT_dom"/>
</dbReference>
<keyword evidence="1" id="KW-1133">Transmembrane helix</keyword>
<evidence type="ECO:0000256" key="1">
    <source>
        <dbReference type="SAM" id="Phobius"/>
    </source>
</evidence>
<protein>
    <recommendedName>
        <fullName evidence="2">Reverse transcriptase domain-containing protein</fullName>
    </recommendedName>
</protein>
<dbReference type="PROSITE" id="PS50878">
    <property type="entry name" value="RT_POL"/>
    <property type="match status" value="1"/>
</dbReference>
<dbReference type="PANTHER" id="PTHR33116">
    <property type="entry name" value="REVERSE TRANSCRIPTASE ZINC-BINDING DOMAIN-CONTAINING PROTEIN-RELATED-RELATED"/>
    <property type="match status" value="1"/>
</dbReference>
<evidence type="ECO:0000313" key="3">
    <source>
        <dbReference type="EMBL" id="KAL0413815.1"/>
    </source>
</evidence>
<accession>A0AAW2U975</accession>
<name>A0AAW2U975_SESRA</name>
<reference evidence="3" key="1">
    <citation type="submission" date="2020-06" db="EMBL/GenBank/DDBJ databases">
        <authorList>
            <person name="Li T."/>
            <person name="Hu X."/>
            <person name="Zhang T."/>
            <person name="Song X."/>
            <person name="Zhang H."/>
            <person name="Dai N."/>
            <person name="Sheng W."/>
            <person name="Hou X."/>
            <person name="Wei L."/>
        </authorList>
    </citation>
    <scope>NUCLEOTIDE SEQUENCE</scope>
    <source>
        <strain evidence="3">G02</strain>
        <tissue evidence="3">Leaf</tissue>
    </source>
</reference>
<organism evidence="3">
    <name type="scientific">Sesamum radiatum</name>
    <name type="common">Black benniseed</name>
    <dbReference type="NCBI Taxonomy" id="300843"/>
    <lineage>
        <taxon>Eukaryota</taxon>
        <taxon>Viridiplantae</taxon>
        <taxon>Streptophyta</taxon>
        <taxon>Embryophyta</taxon>
        <taxon>Tracheophyta</taxon>
        <taxon>Spermatophyta</taxon>
        <taxon>Magnoliopsida</taxon>
        <taxon>eudicotyledons</taxon>
        <taxon>Gunneridae</taxon>
        <taxon>Pentapetalae</taxon>
        <taxon>asterids</taxon>
        <taxon>lamiids</taxon>
        <taxon>Lamiales</taxon>
        <taxon>Pedaliaceae</taxon>
        <taxon>Sesamum</taxon>
    </lineage>
</organism>